<gene>
    <name evidence="1" type="ORF">BSTOLATCC_MIC2633</name>
</gene>
<evidence type="ECO:0000313" key="2">
    <source>
        <dbReference type="Proteomes" id="UP001162131"/>
    </source>
</evidence>
<sequence>MYTRSQSPVNVYQEPIIRRTIGQLVKGNKSENQDAAHIFSFEILNNIISKNNINKLKSTDDVIREMNKDINLVLKSRKENRIDDRRLDHKIKKAINIKKQVKKPEVISRIKKQYEIINQLNFPPELKNKLISIYEELKDENDRFICKREVCNNLKEGKIDIKEEGLKLHEKLVRNIRKRQIQRQEAFVDAAESSKSLTSKVKSAKIEEISEAEFLNSFETEIIEKGIIKTQKAETQASKKQLLRPNLINNEILSQQKKNQELIDNCFEENKISNKEKPCIKSPQNKIFSKTAPHKELQKDVEEKVSGKKFYKGGRFIPGGGRAPKGGIWI</sequence>
<keyword evidence="2" id="KW-1185">Reference proteome</keyword>
<organism evidence="1 2">
    <name type="scientific">Blepharisma stoltei</name>
    <dbReference type="NCBI Taxonomy" id="1481888"/>
    <lineage>
        <taxon>Eukaryota</taxon>
        <taxon>Sar</taxon>
        <taxon>Alveolata</taxon>
        <taxon>Ciliophora</taxon>
        <taxon>Postciliodesmatophora</taxon>
        <taxon>Heterotrichea</taxon>
        <taxon>Heterotrichida</taxon>
        <taxon>Blepharismidae</taxon>
        <taxon>Blepharisma</taxon>
    </lineage>
</organism>
<dbReference type="Proteomes" id="UP001162131">
    <property type="component" value="Unassembled WGS sequence"/>
</dbReference>
<name>A0AAU9IIE4_9CILI</name>
<accession>A0AAU9IIE4</accession>
<evidence type="ECO:0000313" key="1">
    <source>
        <dbReference type="EMBL" id="CAG9310919.1"/>
    </source>
</evidence>
<proteinExistence type="predicted"/>
<dbReference type="EMBL" id="CAJZBQ010000003">
    <property type="protein sequence ID" value="CAG9310919.1"/>
    <property type="molecule type" value="Genomic_DNA"/>
</dbReference>
<comment type="caution">
    <text evidence="1">The sequence shown here is derived from an EMBL/GenBank/DDBJ whole genome shotgun (WGS) entry which is preliminary data.</text>
</comment>
<reference evidence="1" key="1">
    <citation type="submission" date="2021-09" db="EMBL/GenBank/DDBJ databases">
        <authorList>
            <consortium name="AG Swart"/>
            <person name="Singh M."/>
            <person name="Singh A."/>
            <person name="Seah K."/>
            <person name="Emmerich C."/>
        </authorList>
    </citation>
    <scope>NUCLEOTIDE SEQUENCE</scope>
    <source>
        <strain evidence="1">ATCC30299</strain>
    </source>
</reference>
<dbReference type="AlphaFoldDB" id="A0AAU9IIE4"/>
<protein>
    <submittedName>
        <fullName evidence="1">Uncharacterized protein</fullName>
    </submittedName>
</protein>